<feature type="compositionally biased region" description="Basic and acidic residues" evidence="1">
    <location>
        <begin position="401"/>
        <end position="411"/>
    </location>
</feature>
<comment type="caution">
    <text evidence="2">The sequence shown here is derived from an EMBL/GenBank/DDBJ whole genome shotgun (WGS) entry which is preliminary data.</text>
</comment>
<dbReference type="Gene3D" id="6.10.250.3180">
    <property type="match status" value="1"/>
</dbReference>
<dbReference type="EMBL" id="JAAAID010000320">
    <property type="protein sequence ID" value="KAG0018973.1"/>
    <property type="molecule type" value="Genomic_DNA"/>
</dbReference>
<sequence>MAFSGTGHRLGDGEWDATGTGTTLAPGVGAVPTLKDICLSTLDRYIDLLEDIGSTPYYLIESVLRKCNVKQLTRVELHTELFERNGRIMTEAGYGGRNTMYDIDHWDFLSMKQEDEDKLARKRELLRQSYSQHDKFKQDRRVIMDPNLRLPNRMRTSSSSNSWPSTAPKKKSLFEKARIEARKVAQMYSSNPYPPPRSRTNSSNNDGIHARTSSGRLMASESGTSSTSSNARRVLAPTRPSASHNTHIPLGSAASRNDSALAARDAVVNGLSLPAQLSTSTMASRGKRYSYKSRPVVYTPLSRSMPAQSPENSTSPTSTSPMSTRAPAGHKLITPSAPGAIVNFFKEINPAHSHATASYRNQDEESSRSPSSPIHQPSKTIQMLREDAGTTTRYHQPSDQLPRKRGDKGKLIVDTKNKSDFRWLEEDDDDEINDHGKTEKFPHKSPANKTPLSLEEAGRQFFNQLIGK</sequence>
<feature type="region of interest" description="Disordered" evidence="1">
    <location>
        <begin position="427"/>
        <end position="452"/>
    </location>
</feature>
<feature type="region of interest" description="Disordered" evidence="1">
    <location>
        <begin position="300"/>
        <end position="334"/>
    </location>
</feature>
<proteinExistence type="predicted"/>
<evidence type="ECO:0000256" key="1">
    <source>
        <dbReference type="SAM" id="MobiDB-lite"/>
    </source>
</evidence>
<protein>
    <submittedName>
        <fullName evidence="2">Uncharacterized protein</fullName>
    </submittedName>
</protein>
<evidence type="ECO:0000313" key="2">
    <source>
        <dbReference type="EMBL" id="KAG0018973.1"/>
    </source>
</evidence>
<name>A0A9P6MYW4_9FUNG</name>
<feature type="compositionally biased region" description="Polar residues" evidence="1">
    <location>
        <begin position="368"/>
        <end position="381"/>
    </location>
</feature>
<feature type="compositionally biased region" description="Low complexity" evidence="1">
    <location>
        <begin position="220"/>
        <end position="229"/>
    </location>
</feature>
<feature type="compositionally biased region" description="Low complexity" evidence="1">
    <location>
        <begin position="309"/>
        <end position="327"/>
    </location>
</feature>
<feature type="region of interest" description="Disordered" evidence="1">
    <location>
        <begin position="186"/>
        <end position="252"/>
    </location>
</feature>
<feature type="compositionally biased region" description="Polar residues" evidence="1">
    <location>
        <begin position="389"/>
        <end position="399"/>
    </location>
</feature>
<organism evidence="2 3">
    <name type="scientific">Entomortierella chlamydospora</name>
    <dbReference type="NCBI Taxonomy" id="101097"/>
    <lineage>
        <taxon>Eukaryota</taxon>
        <taxon>Fungi</taxon>
        <taxon>Fungi incertae sedis</taxon>
        <taxon>Mucoromycota</taxon>
        <taxon>Mortierellomycotina</taxon>
        <taxon>Mortierellomycetes</taxon>
        <taxon>Mortierellales</taxon>
        <taxon>Mortierellaceae</taxon>
        <taxon>Entomortierella</taxon>
    </lineage>
</organism>
<gene>
    <name evidence="2" type="ORF">BGZ80_006493</name>
</gene>
<dbReference type="AlphaFoldDB" id="A0A9P6MYW4"/>
<evidence type="ECO:0000313" key="3">
    <source>
        <dbReference type="Proteomes" id="UP000703661"/>
    </source>
</evidence>
<feature type="compositionally biased region" description="Basic and acidic residues" evidence="1">
    <location>
        <begin position="433"/>
        <end position="442"/>
    </location>
</feature>
<reference evidence="2" key="1">
    <citation type="journal article" date="2020" name="Fungal Divers.">
        <title>Resolving the Mortierellaceae phylogeny through synthesis of multi-gene phylogenetics and phylogenomics.</title>
        <authorList>
            <person name="Vandepol N."/>
            <person name="Liber J."/>
            <person name="Desiro A."/>
            <person name="Na H."/>
            <person name="Kennedy M."/>
            <person name="Barry K."/>
            <person name="Grigoriev I.V."/>
            <person name="Miller A.N."/>
            <person name="O'Donnell K."/>
            <person name="Stajich J.E."/>
            <person name="Bonito G."/>
        </authorList>
    </citation>
    <scope>NUCLEOTIDE SEQUENCE</scope>
    <source>
        <strain evidence="2">NRRL 2769</strain>
    </source>
</reference>
<feature type="region of interest" description="Disordered" evidence="1">
    <location>
        <begin position="137"/>
        <end position="171"/>
    </location>
</feature>
<keyword evidence="3" id="KW-1185">Reference proteome</keyword>
<feature type="region of interest" description="Disordered" evidence="1">
    <location>
        <begin position="355"/>
        <end position="411"/>
    </location>
</feature>
<accession>A0A9P6MYW4</accession>
<dbReference type="Proteomes" id="UP000703661">
    <property type="component" value="Unassembled WGS sequence"/>
</dbReference>